<dbReference type="RefSeq" id="XP_047767121.1">
    <property type="nucleotide sequence ID" value="XM_047911476.1"/>
</dbReference>
<organism evidence="1 2">
    <name type="scientific">Passalora fulva</name>
    <name type="common">Tomato leaf mold</name>
    <name type="synonym">Cladosporium fulvum</name>
    <dbReference type="NCBI Taxonomy" id="5499"/>
    <lineage>
        <taxon>Eukaryota</taxon>
        <taxon>Fungi</taxon>
        <taxon>Dikarya</taxon>
        <taxon>Ascomycota</taxon>
        <taxon>Pezizomycotina</taxon>
        <taxon>Dothideomycetes</taxon>
        <taxon>Dothideomycetidae</taxon>
        <taxon>Mycosphaerellales</taxon>
        <taxon>Mycosphaerellaceae</taxon>
        <taxon>Fulvia</taxon>
    </lineage>
</organism>
<keyword evidence="2" id="KW-1185">Reference proteome</keyword>
<dbReference type="PANTHER" id="PTHR24148">
    <property type="entry name" value="ANKYRIN REPEAT DOMAIN-CONTAINING PROTEIN 39 HOMOLOG-RELATED"/>
    <property type="match status" value="1"/>
</dbReference>
<dbReference type="Proteomes" id="UP000756132">
    <property type="component" value="Chromosome 10"/>
</dbReference>
<dbReference type="AlphaFoldDB" id="A0A9Q8PHV4"/>
<reference evidence="1" key="2">
    <citation type="journal article" date="2022" name="Microb. Genom.">
        <title>A chromosome-scale genome assembly of the tomato pathogen Cladosporium fulvum reveals a compartmentalized genome architecture and the presence of a dispensable chromosome.</title>
        <authorList>
            <person name="Zaccaron A.Z."/>
            <person name="Chen L.H."/>
            <person name="Samaras A."/>
            <person name="Stergiopoulos I."/>
        </authorList>
    </citation>
    <scope>NUCLEOTIDE SEQUENCE</scope>
    <source>
        <strain evidence="1">Race5_Kim</strain>
    </source>
</reference>
<evidence type="ECO:0000313" key="1">
    <source>
        <dbReference type="EMBL" id="UJO22755.1"/>
    </source>
</evidence>
<dbReference type="OrthoDB" id="194358at2759"/>
<evidence type="ECO:0008006" key="3">
    <source>
        <dbReference type="Google" id="ProtNLM"/>
    </source>
</evidence>
<dbReference type="EMBL" id="CP090172">
    <property type="protein sequence ID" value="UJO22755.1"/>
    <property type="molecule type" value="Genomic_DNA"/>
</dbReference>
<reference evidence="1" key="1">
    <citation type="submission" date="2021-12" db="EMBL/GenBank/DDBJ databases">
        <authorList>
            <person name="Zaccaron A."/>
            <person name="Stergiopoulos I."/>
        </authorList>
    </citation>
    <scope>NUCLEOTIDE SEQUENCE</scope>
    <source>
        <strain evidence="1">Race5_Kim</strain>
    </source>
</reference>
<dbReference type="GeneID" id="71992206"/>
<accession>A0A9Q8PHV4</accession>
<dbReference type="KEGG" id="ffu:CLAFUR5_12328"/>
<name>A0A9Q8PHV4_PASFU</name>
<dbReference type="InterPro" id="IPR052895">
    <property type="entry name" value="HetReg/Transcr_Mod"/>
</dbReference>
<evidence type="ECO:0000313" key="2">
    <source>
        <dbReference type="Proteomes" id="UP000756132"/>
    </source>
</evidence>
<sequence>MAMAAGVKTACSLRIDWKDSRGSRLIDPKQQEALIEWGSKLSATEHEALQQLIDRPWFKRRWILQEGASSELPSTRVLLGDMQIPGESFMATLELTDLLQNVRAFRFTSTASRKGNILYNLQVFDEAQCSNPRDEIYALLNIAWTSPWDPREKSQGVLIDYTQTVEECYLLFARIKAQDPHDLIGIMACATSRPSSSISLPSWCPDWRVEIDYRSMRHQTACWRALDAVCHTADPRVIDSTLIVKGRILKPCPRVAKAQDFQCRDCSTCIFARAALRTKEGLNIVAILAKDEAEDDDTSLLLFDDCSIAFWVRPKIVFLPSNEEEEGTGSFETLYGLQSCVEVPDCARDCHYITRRGDLMPLVEVALC</sequence>
<dbReference type="PANTHER" id="PTHR24148:SF64">
    <property type="entry name" value="HETEROKARYON INCOMPATIBILITY DOMAIN-CONTAINING PROTEIN"/>
    <property type="match status" value="1"/>
</dbReference>
<protein>
    <recommendedName>
        <fullName evidence="3">Heterokaryon incompatibility domain-containing protein</fullName>
    </recommendedName>
</protein>
<gene>
    <name evidence="1" type="ORF">CLAFUR5_12328</name>
</gene>
<proteinExistence type="predicted"/>